<reference evidence="2 3" key="1">
    <citation type="submission" date="2018-09" db="EMBL/GenBank/DDBJ databases">
        <title>Cohnella cavernae sp. nov., isolated from a karst cave.</title>
        <authorList>
            <person name="Zhu H."/>
        </authorList>
    </citation>
    <scope>NUCLEOTIDE SEQUENCE [LARGE SCALE GENOMIC DNA]</scope>
    <source>
        <strain evidence="2 3">K2E09-144</strain>
    </source>
</reference>
<keyword evidence="1" id="KW-0472">Membrane</keyword>
<feature type="transmembrane region" description="Helical" evidence="1">
    <location>
        <begin position="48"/>
        <end position="67"/>
    </location>
</feature>
<sequence>MLKLFLKPLRILLGIYLIGSLSIASDIAQLTDFNILDVIKNHSPFSYYILITGTLFLYTILVIIEFARKNSSQATSTSNISIGQTIRTHNVKNSTIIQIKKDKEG</sequence>
<name>A0A398CV98_9BACL</name>
<evidence type="ECO:0000313" key="2">
    <source>
        <dbReference type="EMBL" id="RIE05209.1"/>
    </source>
</evidence>
<gene>
    <name evidence="2" type="ORF">D3H35_01425</name>
</gene>
<keyword evidence="3" id="KW-1185">Reference proteome</keyword>
<dbReference type="EMBL" id="QXJM01000014">
    <property type="protein sequence ID" value="RIE05209.1"/>
    <property type="molecule type" value="Genomic_DNA"/>
</dbReference>
<dbReference type="Proteomes" id="UP000266340">
    <property type="component" value="Unassembled WGS sequence"/>
</dbReference>
<keyword evidence="1" id="KW-0812">Transmembrane</keyword>
<comment type="caution">
    <text evidence="2">The sequence shown here is derived from an EMBL/GenBank/DDBJ whole genome shotgun (WGS) entry which is preliminary data.</text>
</comment>
<dbReference type="RefSeq" id="WP_147355703.1">
    <property type="nucleotide sequence ID" value="NZ_JBHSOV010000005.1"/>
</dbReference>
<keyword evidence="1" id="KW-1133">Transmembrane helix</keyword>
<accession>A0A398CV98</accession>
<protein>
    <submittedName>
        <fullName evidence="2">Uncharacterized protein</fullName>
    </submittedName>
</protein>
<proteinExistence type="predicted"/>
<evidence type="ECO:0000313" key="3">
    <source>
        <dbReference type="Proteomes" id="UP000266340"/>
    </source>
</evidence>
<organism evidence="2 3">
    <name type="scientific">Cohnella faecalis</name>
    <dbReference type="NCBI Taxonomy" id="2315694"/>
    <lineage>
        <taxon>Bacteria</taxon>
        <taxon>Bacillati</taxon>
        <taxon>Bacillota</taxon>
        <taxon>Bacilli</taxon>
        <taxon>Bacillales</taxon>
        <taxon>Paenibacillaceae</taxon>
        <taxon>Cohnella</taxon>
    </lineage>
</organism>
<evidence type="ECO:0000256" key="1">
    <source>
        <dbReference type="SAM" id="Phobius"/>
    </source>
</evidence>
<dbReference type="AlphaFoldDB" id="A0A398CV98"/>